<dbReference type="AlphaFoldDB" id="A0A940PDX2"/>
<gene>
    <name evidence="2" type="ORF">I6N95_11945</name>
</gene>
<sequence>MRYVIILAWSLILGQIVAYLGAALNHGLYNFPQAVIGSVVIALFVIIIGEVSQPSKDTSNN</sequence>
<comment type="caution">
    <text evidence="2">The sequence shown here is derived from an EMBL/GenBank/DDBJ whole genome shotgun (WGS) entry which is preliminary data.</text>
</comment>
<keyword evidence="1" id="KW-0472">Membrane</keyword>
<protein>
    <submittedName>
        <fullName evidence="2">YjzD family protein</fullName>
    </submittedName>
</protein>
<evidence type="ECO:0000313" key="2">
    <source>
        <dbReference type="EMBL" id="MBP1041721.1"/>
    </source>
</evidence>
<proteinExistence type="predicted"/>
<evidence type="ECO:0000313" key="3">
    <source>
        <dbReference type="Proteomes" id="UP000674938"/>
    </source>
</evidence>
<dbReference type="EMBL" id="JAEEGA010000007">
    <property type="protein sequence ID" value="MBP1041721.1"/>
    <property type="molecule type" value="Genomic_DNA"/>
</dbReference>
<keyword evidence="3" id="KW-1185">Reference proteome</keyword>
<dbReference type="Proteomes" id="UP000674938">
    <property type="component" value="Unassembled WGS sequence"/>
</dbReference>
<accession>A0A940PDX2</accession>
<dbReference type="Pfam" id="PF11151">
    <property type="entry name" value="DUF2929"/>
    <property type="match status" value="1"/>
</dbReference>
<reference evidence="2" key="1">
    <citation type="submission" date="2020-12" db="EMBL/GenBank/DDBJ databases">
        <title>Vagococcus allomyrinae sp. nov. and Enterococcus lavae sp. nov., isolated from the larvae of Allomyrina dichotoma.</title>
        <authorList>
            <person name="Lee S.D."/>
        </authorList>
    </citation>
    <scope>NUCLEOTIDE SEQUENCE</scope>
    <source>
        <strain evidence="2">BWB3-3</strain>
    </source>
</reference>
<feature type="transmembrane region" description="Helical" evidence="1">
    <location>
        <begin position="28"/>
        <end position="49"/>
    </location>
</feature>
<name>A0A940PDX2_9ENTE</name>
<keyword evidence="1" id="KW-0812">Transmembrane</keyword>
<dbReference type="RefSeq" id="WP_209528098.1">
    <property type="nucleotide sequence ID" value="NZ_JAEEGA010000007.1"/>
</dbReference>
<evidence type="ECO:0000256" key="1">
    <source>
        <dbReference type="SAM" id="Phobius"/>
    </source>
</evidence>
<keyword evidence="1" id="KW-1133">Transmembrane helix</keyword>
<organism evidence="2 3">
    <name type="scientific">Vagococcus allomyrinae</name>
    <dbReference type="NCBI Taxonomy" id="2794353"/>
    <lineage>
        <taxon>Bacteria</taxon>
        <taxon>Bacillati</taxon>
        <taxon>Bacillota</taxon>
        <taxon>Bacilli</taxon>
        <taxon>Lactobacillales</taxon>
        <taxon>Enterococcaceae</taxon>
        <taxon>Vagococcus</taxon>
    </lineage>
</organism>
<dbReference type="InterPro" id="IPR021324">
    <property type="entry name" value="DUF2929"/>
</dbReference>